<evidence type="ECO:0000313" key="4">
    <source>
        <dbReference type="EMBL" id="NMM63305.1"/>
    </source>
</evidence>
<dbReference type="GO" id="GO:0006152">
    <property type="term" value="P:purine nucleoside catabolic process"/>
    <property type="evidence" value="ECO:0007669"/>
    <property type="project" value="TreeGrafter"/>
</dbReference>
<keyword evidence="2" id="KW-0862">Zinc</keyword>
<dbReference type="SUPFAM" id="SSF53927">
    <property type="entry name" value="Cytidine deaminase-like"/>
    <property type="match status" value="1"/>
</dbReference>
<dbReference type="Proteomes" id="UP000537131">
    <property type="component" value="Unassembled WGS sequence"/>
</dbReference>
<dbReference type="InterPro" id="IPR016193">
    <property type="entry name" value="Cytidine_deaminase-like"/>
</dbReference>
<evidence type="ECO:0000313" key="5">
    <source>
        <dbReference type="Proteomes" id="UP000537131"/>
    </source>
</evidence>
<keyword evidence="5" id="KW-1185">Reference proteome</keyword>
<evidence type="ECO:0000256" key="1">
    <source>
        <dbReference type="ARBA" id="ARBA00022723"/>
    </source>
</evidence>
<dbReference type="CDD" id="cd01285">
    <property type="entry name" value="nucleoside_deaminase"/>
    <property type="match status" value="1"/>
</dbReference>
<organism evidence="4 5">
    <name type="scientific">Clostridium muellerianum</name>
    <dbReference type="NCBI Taxonomy" id="2716538"/>
    <lineage>
        <taxon>Bacteria</taxon>
        <taxon>Bacillati</taxon>
        <taxon>Bacillota</taxon>
        <taxon>Clostridia</taxon>
        <taxon>Eubacteriales</taxon>
        <taxon>Clostridiaceae</taxon>
        <taxon>Clostridium</taxon>
    </lineage>
</organism>
<feature type="domain" description="CMP/dCMP-type deaminase" evidence="3">
    <location>
        <begin position="2"/>
        <end position="118"/>
    </location>
</feature>
<reference evidence="4 5" key="1">
    <citation type="submission" date="2020-06" db="EMBL/GenBank/DDBJ databases">
        <title>Complete Genome Sequence of Clostridium muelleri sp. nov. P21T, an Acid-Alcohol Producing Acetogen Isolated from Old Hay.</title>
        <authorList>
            <person name="Duncan K.E."/>
            <person name="Tanner R.S."/>
        </authorList>
    </citation>
    <scope>NUCLEOTIDE SEQUENCE [LARGE SCALE GENOMIC DNA]</scope>
    <source>
        <strain evidence="4 5">P21</strain>
    </source>
</reference>
<dbReference type="PANTHER" id="PTHR11079">
    <property type="entry name" value="CYTOSINE DEAMINASE FAMILY MEMBER"/>
    <property type="match status" value="1"/>
</dbReference>
<gene>
    <name evidence="4" type="ORF">HBE96_11575</name>
</gene>
<dbReference type="GO" id="GO:0047974">
    <property type="term" value="F:guanosine deaminase activity"/>
    <property type="evidence" value="ECO:0007669"/>
    <property type="project" value="TreeGrafter"/>
</dbReference>
<dbReference type="InterPro" id="IPR002125">
    <property type="entry name" value="CMP_dCMP_dom"/>
</dbReference>
<keyword evidence="1" id="KW-0479">Metal-binding</keyword>
<protein>
    <submittedName>
        <fullName evidence="4">Nucleoside deaminase</fullName>
    </submittedName>
</protein>
<dbReference type="GO" id="GO:0008270">
    <property type="term" value="F:zinc ion binding"/>
    <property type="evidence" value="ECO:0007669"/>
    <property type="project" value="InterPro"/>
</dbReference>
<dbReference type="InterPro" id="IPR016192">
    <property type="entry name" value="APOBEC/CMP_deaminase_Zn-bd"/>
</dbReference>
<comment type="caution">
    <text evidence="4">The sequence shown here is derived from an EMBL/GenBank/DDBJ whole genome shotgun (WGS) entry which is preliminary data.</text>
</comment>
<name>A0A7Y0EH01_9CLOT</name>
<dbReference type="PROSITE" id="PS00903">
    <property type="entry name" value="CYT_DCMP_DEAMINASES_1"/>
    <property type="match status" value="1"/>
</dbReference>
<dbReference type="Pfam" id="PF00383">
    <property type="entry name" value="dCMP_cyt_deam_1"/>
    <property type="match status" value="1"/>
</dbReference>
<dbReference type="Gene3D" id="3.40.140.10">
    <property type="entry name" value="Cytidine Deaminase, domain 2"/>
    <property type="match status" value="1"/>
</dbReference>
<evidence type="ECO:0000259" key="3">
    <source>
        <dbReference type="PROSITE" id="PS51747"/>
    </source>
</evidence>
<dbReference type="PROSITE" id="PS51747">
    <property type="entry name" value="CYT_DCMP_DEAMINASES_2"/>
    <property type="match status" value="1"/>
</dbReference>
<dbReference type="EMBL" id="JABBNI010000020">
    <property type="protein sequence ID" value="NMM63305.1"/>
    <property type="molecule type" value="Genomic_DNA"/>
</dbReference>
<dbReference type="RefSeq" id="WP_169297907.1">
    <property type="nucleotide sequence ID" value="NZ_JABBNI010000020.1"/>
</dbReference>
<proteinExistence type="predicted"/>
<dbReference type="PANTHER" id="PTHR11079:SF161">
    <property type="entry name" value="CMP_DCMP-TYPE DEAMINASE DOMAIN-CONTAINING PROTEIN"/>
    <property type="match status" value="1"/>
</dbReference>
<dbReference type="AlphaFoldDB" id="A0A7Y0EH01"/>
<sequence>MRTDEFFMKKAIELSALAVEHGNEPFGAVLVKDNEIVYTNENQIYTATDPTFHAEAGLIRRFCNETHIVDLHEYTLYSSCEPCFMCCGAMVWTKLGRLVYGASDIDLCNLLGETGSRCSQIVFENSPFKPKVTAGILRDESLQVLEKYFSHNTKG</sequence>
<evidence type="ECO:0000256" key="2">
    <source>
        <dbReference type="ARBA" id="ARBA00022833"/>
    </source>
</evidence>
<accession>A0A7Y0EH01</accession>